<evidence type="ECO:0000313" key="2">
    <source>
        <dbReference type="Proteomes" id="UP000254559"/>
    </source>
</evidence>
<reference evidence="1 2" key="1">
    <citation type="submission" date="2018-06" db="EMBL/GenBank/DDBJ databases">
        <authorList>
            <consortium name="Pathogen Informatics"/>
            <person name="Doyle S."/>
        </authorList>
    </citation>
    <scope>NUCLEOTIDE SEQUENCE [LARGE SCALE GENOMIC DNA]</scope>
    <source>
        <strain evidence="1 2">NCTC11564</strain>
    </source>
</reference>
<protein>
    <submittedName>
        <fullName evidence="1">Phage protein</fullName>
    </submittedName>
</protein>
<name>A0A9X8T4M0_STREQ</name>
<dbReference type="RefSeq" id="WP_115256804.1">
    <property type="nucleotide sequence ID" value="NZ_UHFL01000002.1"/>
</dbReference>
<dbReference type="Proteomes" id="UP000254559">
    <property type="component" value="Unassembled WGS sequence"/>
</dbReference>
<comment type="caution">
    <text evidence="1">The sequence shown here is derived from an EMBL/GenBank/DDBJ whole genome shotgun (WGS) entry which is preliminary data.</text>
</comment>
<evidence type="ECO:0000313" key="1">
    <source>
        <dbReference type="EMBL" id="SUN64397.1"/>
    </source>
</evidence>
<accession>A0A9X8T4M0</accession>
<dbReference type="InterPro" id="IPR006523">
    <property type="entry name" value="RinA"/>
</dbReference>
<dbReference type="NCBIfam" id="TIGR01636">
    <property type="entry name" value="phage_rinA"/>
    <property type="match status" value="1"/>
</dbReference>
<dbReference type="EMBL" id="UHFO01000001">
    <property type="protein sequence ID" value="SUN64397.1"/>
    <property type="molecule type" value="Genomic_DNA"/>
</dbReference>
<organism evidence="1 2">
    <name type="scientific">Streptococcus dysgalactiae subsp. equisimilis</name>
    <name type="common">Streptococcus equisimilis</name>
    <dbReference type="NCBI Taxonomy" id="119602"/>
    <lineage>
        <taxon>Bacteria</taxon>
        <taxon>Bacillati</taxon>
        <taxon>Bacillota</taxon>
        <taxon>Bacilli</taxon>
        <taxon>Lactobacillales</taxon>
        <taxon>Streptococcaceae</taxon>
        <taxon>Streptococcus</taxon>
    </lineage>
</organism>
<proteinExistence type="predicted"/>
<dbReference type="AlphaFoldDB" id="A0A9X8T4M0"/>
<dbReference type="GeneID" id="83691107"/>
<sequence>MSRLSNAQLKAFDEWLFDYREIGRKIALRKLELQTPVSTDINAGGGKANLVAKETEDIVVKWSEDGKIKSYENFRESVDRVKALLDKELTEIFELRWGVGSNNTWEEIAYKIHTSRAGTYRKRDRILTLFAQEIGKL</sequence>
<gene>
    <name evidence="1" type="ORF">NCTC11564_01592</name>
</gene>